<proteinExistence type="predicted"/>
<accession>A0A5P1EZM1</accession>
<dbReference type="Proteomes" id="UP000243459">
    <property type="component" value="Chromosome 5"/>
</dbReference>
<sequence length="233" mass="24763">MKIWMGKKKVDESDSDVDEDDDEDEDDKEKSVVLDDGSCMSHDKEEEGTSAAGLVSASSDGESSGRLSEQSNLDEVIGVSGSEQSSGGASENCNLGEVNGKCDFETPAVELGSVTGDSSTEADVLAKSEMGVSEEAAAQNSPASILEEVTVMKEVKPAETPVGPEIIDKETVIQTSDRYNSEEPLKFDEYNSAVELEILGMERLKAELQSRGLKCGGTLQEPKKVLAAKTEGK</sequence>
<comment type="subcellular location">
    <subcellularLocation>
        <location evidence="1">Nucleus</location>
    </subcellularLocation>
</comment>
<dbReference type="AlphaFoldDB" id="A0A5P1EZM1"/>
<organism evidence="7 8">
    <name type="scientific">Asparagus officinalis</name>
    <name type="common">Garden asparagus</name>
    <dbReference type="NCBI Taxonomy" id="4686"/>
    <lineage>
        <taxon>Eukaryota</taxon>
        <taxon>Viridiplantae</taxon>
        <taxon>Streptophyta</taxon>
        <taxon>Embryophyta</taxon>
        <taxon>Tracheophyta</taxon>
        <taxon>Spermatophyta</taxon>
        <taxon>Magnoliopsida</taxon>
        <taxon>Liliopsida</taxon>
        <taxon>Asparagales</taxon>
        <taxon>Asparagaceae</taxon>
        <taxon>Asparagoideae</taxon>
        <taxon>Asparagus</taxon>
    </lineage>
</organism>
<keyword evidence="4" id="KW-0539">Nucleus</keyword>
<feature type="domain" description="SDE2/SF3A3 SAP" evidence="6">
    <location>
        <begin position="174"/>
        <end position="221"/>
    </location>
</feature>
<keyword evidence="8" id="KW-1185">Reference proteome</keyword>
<name>A0A5P1EZM1_ASPOF</name>
<protein>
    <recommendedName>
        <fullName evidence="6">SDE2/SF3A3 SAP domain-containing protein</fullName>
    </recommendedName>
</protein>
<keyword evidence="2" id="KW-0507">mRNA processing</keyword>
<dbReference type="InterPro" id="IPR051421">
    <property type="entry name" value="RNA_Proc_DNA_Dmg_Regulator"/>
</dbReference>
<evidence type="ECO:0000259" key="6">
    <source>
        <dbReference type="Pfam" id="PF13297"/>
    </source>
</evidence>
<reference evidence="8" key="1">
    <citation type="journal article" date="2017" name="Nat. Commun.">
        <title>The asparagus genome sheds light on the origin and evolution of a young Y chromosome.</title>
        <authorList>
            <person name="Harkess A."/>
            <person name="Zhou J."/>
            <person name="Xu C."/>
            <person name="Bowers J.E."/>
            <person name="Van der Hulst R."/>
            <person name="Ayyampalayam S."/>
            <person name="Mercati F."/>
            <person name="Riccardi P."/>
            <person name="McKain M.R."/>
            <person name="Kakrana A."/>
            <person name="Tang H."/>
            <person name="Ray J."/>
            <person name="Groenendijk J."/>
            <person name="Arikit S."/>
            <person name="Mathioni S.M."/>
            <person name="Nakano M."/>
            <person name="Shan H."/>
            <person name="Telgmann-Rauber A."/>
            <person name="Kanno A."/>
            <person name="Yue Z."/>
            <person name="Chen H."/>
            <person name="Li W."/>
            <person name="Chen Y."/>
            <person name="Xu X."/>
            <person name="Zhang Y."/>
            <person name="Luo S."/>
            <person name="Chen H."/>
            <person name="Gao J."/>
            <person name="Mao Z."/>
            <person name="Pires J.C."/>
            <person name="Luo M."/>
            <person name="Kudrna D."/>
            <person name="Wing R.A."/>
            <person name="Meyers B.C."/>
            <person name="Yi K."/>
            <person name="Kong H."/>
            <person name="Lavrijsen P."/>
            <person name="Sunseri F."/>
            <person name="Falavigna A."/>
            <person name="Ye Y."/>
            <person name="Leebens-Mack J.H."/>
            <person name="Chen G."/>
        </authorList>
    </citation>
    <scope>NUCLEOTIDE SEQUENCE [LARGE SCALE GENOMIC DNA]</scope>
    <source>
        <strain evidence="8">cv. DH0086</strain>
    </source>
</reference>
<evidence type="ECO:0000256" key="2">
    <source>
        <dbReference type="ARBA" id="ARBA00022664"/>
    </source>
</evidence>
<evidence type="ECO:0000313" key="8">
    <source>
        <dbReference type="Proteomes" id="UP000243459"/>
    </source>
</evidence>
<gene>
    <name evidence="7" type="ORF">A4U43_C05F28350</name>
</gene>
<evidence type="ECO:0000256" key="5">
    <source>
        <dbReference type="SAM" id="MobiDB-lite"/>
    </source>
</evidence>
<evidence type="ECO:0000256" key="3">
    <source>
        <dbReference type="ARBA" id="ARBA00023187"/>
    </source>
</evidence>
<dbReference type="EMBL" id="CM007385">
    <property type="protein sequence ID" value="ONK69931.1"/>
    <property type="molecule type" value="Genomic_DNA"/>
</dbReference>
<feature type="compositionally biased region" description="Polar residues" evidence="5">
    <location>
        <begin position="56"/>
        <end position="73"/>
    </location>
</feature>
<keyword evidence="3" id="KW-0508">mRNA splicing</keyword>
<dbReference type="Gramene" id="ONK69931">
    <property type="protein sequence ID" value="ONK69931"/>
    <property type="gene ID" value="A4U43_C05F28350"/>
</dbReference>
<evidence type="ECO:0000256" key="4">
    <source>
        <dbReference type="ARBA" id="ARBA00023242"/>
    </source>
</evidence>
<dbReference type="PANTHER" id="PTHR12786">
    <property type="entry name" value="SPLICING FACTOR SF3A-RELATED"/>
    <property type="match status" value="1"/>
</dbReference>
<feature type="compositionally biased region" description="Low complexity" evidence="5">
    <location>
        <begin position="78"/>
        <end position="90"/>
    </location>
</feature>
<dbReference type="GO" id="GO:0008380">
    <property type="term" value="P:RNA splicing"/>
    <property type="evidence" value="ECO:0007669"/>
    <property type="project" value="UniProtKB-KW"/>
</dbReference>
<dbReference type="Pfam" id="PF13297">
    <property type="entry name" value="SDE2_2C"/>
    <property type="match status" value="1"/>
</dbReference>
<feature type="compositionally biased region" description="Acidic residues" evidence="5">
    <location>
        <begin position="13"/>
        <end position="27"/>
    </location>
</feature>
<evidence type="ECO:0000313" key="7">
    <source>
        <dbReference type="EMBL" id="ONK69931.1"/>
    </source>
</evidence>
<dbReference type="GO" id="GO:0006397">
    <property type="term" value="P:mRNA processing"/>
    <property type="evidence" value="ECO:0007669"/>
    <property type="project" value="UniProtKB-KW"/>
</dbReference>
<dbReference type="PANTHER" id="PTHR12786:SF1">
    <property type="entry name" value="SPLICING REGULATOR SDE2"/>
    <property type="match status" value="1"/>
</dbReference>
<dbReference type="GO" id="GO:0005634">
    <property type="term" value="C:nucleus"/>
    <property type="evidence" value="ECO:0007669"/>
    <property type="project" value="UniProtKB-SubCell"/>
</dbReference>
<dbReference type="OMA" id="NGCSDVK"/>
<feature type="region of interest" description="Disordered" evidence="5">
    <location>
        <begin position="1"/>
        <end position="92"/>
    </location>
</feature>
<evidence type="ECO:0000256" key="1">
    <source>
        <dbReference type="ARBA" id="ARBA00004123"/>
    </source>
</evidence>
<dbReference type="InterPro" id="IPR025086">
    <property type="entry name" value="SDE2/SF3A3_SAP"/>
</dbReference>